<dbReference type="GO" id="GO:0016746">
    <property type="term" value="F:acyltransferase activity"/>
    <property type="evidence" value="ECO:0007669"/>
    <property type="project" value="UniProtKB-KW"/>
</dbReference>
<sequence length="403" mass="46971">MSLTGILYKTTRAFLCFLSVIIFILGAIFIVLQQFLIKTLFTSSPHYTKLFLDSSKKSFILLLITIFKLTSKDTKIRLTVPKEVNDRHGIISEVKDESLAKTLMERQSIMIANHQIYTDWVYLWWLSYTSDLGGSVYILLKKSLSYIPVLRYGMKNYEFIFLSRKWQEDQITLHNQLNDIDRNSRGLGRVNGNIPEKTTHEGKFLWGDLDSKSKAGHKWPYQLILFPEGTNLSANTRKKSIKYAEKVNKQPFRNVLLPHVTGLYTIIKTLSSCKYLYDVTIAYSGVKRHEYAQDIYTMKRVFLEGKSPHCIDIHVTVVKVEDIPMGSIDEFSDWLFKRWEMKDNLMQSFYDNNGVFYNGEKNEGVISSVYDCCCSPKEYLQILFAPCLTLWFVLKVFIKWVFK</sequence>
<evidence type="ECO:0000256" key="1">
    <source>
        <dbReference type="ARBA" id="ARBA00008655"/>
    </source>
</evidence>
<dbReference type="GO" id="GO:0036149">
    <property type="term" value="P:phosphatidylinositol acyl-chain remodeling"/>
    <property type="evidence" value="ECO:0007669"/>
    <property type="project" value="TreeGrafter"/>
</dbReference>
<evidence type="ECO:0000256" key="4">
    <source>
        <dbReference type="SAM" id="Phobius"/>
    </source>
</evidence>
<keyword evidence="7" id="KW-1185">Reference proteome</keyword>
<evidence type="ECO:0000313" key="6">
    <source>
        <dbReference type="EMBL" id="SGZ41291.1"/>
    </source>
</evidence>
<feature type="transmembrane region" description="Helical" evidence="4">
    <location>
        <begin position="12"/>
        <end position="36"/>
    </location>
</feature>
<dbReference type="AlphaFoldDB" id="A0A1L0B861"/>
<accession>A0A1L0B861</accession>
<dbReference type="Pfam" id="PF01553">
    <property type="entry name" value="Acyltransferase"/>
    <property type="match status" value="1"/>
</dbReference>
<evidence type="ECO:0000259" key="5">
    <source>
        <dbReference type="SMART" id="SM00563"/>
    </source>
</evidence>
<dbReference type="InterPro" id="IPR032098">
    <property type="entry name" value="Acyltransf_C"/>
</dbReference>
<keyword evidence="4" id="KW-0812">Transmembrane</keyword>
<protein>
    <submittedName>
        <fullName evidence="6">Related to Cst26p</fullName>
    </submittedName>
</protein>
<dbReference type="PANTHER" id="PTHR10983:SF16">
    <property type="entry name" value="LYSOCARDIOLIPIN ACYLTRANSFERASE 1"/>
    <property type="match status" value="1"/>
</dbReference>
<proteinExistence type="inferred from homology"/>
<dbReference type="InterPro" id="IPR002123">
    <property type="entry name" value="Plipid/glycerol_acylTrfase"/>
</dbReference>
<feature type="domain" description="Phospholipid/glycerol acyltransferase" evidence="5">
    <location>
        <begin position="108"/>
        <end position="264"/>
    </location>
</feature>
<evidence type="ECO:0000256" key="2">
    <source>
        <dbReference type="ARBA" id="ARBA00022679"/>
    </source>
</evidence>
<dbReference type="SUPFAM" id="SSF69593">
    <property type="entry name" value="Glycerol-3-phosphate (1)-acyltransferase"/>
    <property type="match status" value="1"/>
</dbReference>
<dbReference type="SMART" id="SM00563">
    <property type="entry name" value="PlsC"/>
    <property type="match status" value="1"/>
</dbReference>
<keyword evidence="2" id="KW-0808">Transferase</keyword>
<dbReference type="EMBL" id="FQNF01000091">
    <property type="protein sequence ID" value="SGZ41291.1"/>
    <property type="molecule type" value="Genomic_DNA"/>
</dbReference>
<dbReference type="VEuPathDB" id="FungiDB:HGUI_03491"/>
<dbReference type="Pfam" id="PF16076">
    <property type="entry name" value="Acyltransf_C"/>
    <property type="match status" value="1"/>
</dbReference>
<dbReference type="Proteomes" id="UP000183365">
    <property type="component" value="Unassembled WGS sequence"/>
</dbReference>
<dbReference type="GO" id="GO:0005783">
    <property type="term" value="C:endoplasmic reticulum"/>
    <property type="evidence" value="ECO:0007669"/>
    <property type="project" value="TreeGrafter"/>
</dbReference>
<dbReference type="OrthoDB" id="189226at2759"/>
<evidence type="ECO:0000313" key="7">
    <source>
        <dbReference type="Proteomes" id="UP000183365"/>
    </source>
</evidence>
<reference evidence="7" key="1">
    <citation type="submission" date="2016-11" db="EMBL/GenBank/DDBJ databases">
        <authorList>
            <person name="Guldener U."/>
        </authorList>
    </citation>
    <scope>NUCLEOTIDE SEQUENCE [LARGE SCALE GENOMIC DNA]</scope>
</reference>
<keyword evidence="4" id="KW-0472">Membrane</keyword>
<organism evidence="6 7">
    <name type="scientific">Hanseniaspora guilliermondii</name>
    <dbReference type="NCBI Taxonomy" id="56406"/>
    <lineage>
        <taxon>Eukaryota</taxon>
        <taxon>Fungi</taxon>
        <taxon>Dikarya</taxon>
        <taxon>Ascomycota</taxon>
        <taxon>Saccharomycotina</taxon>
        <taxon>Saccharomycetes</taxon>
        <taxon>Saccharomycodales</taxon>
        <taxon>Saccharomycodaceae</taxon>
        <taxon>Hanseniaspora</taxon>
    </lineage>
</organism>
<keyword evidence="4" id="KW-1133">Transmembrane helix</keyword>
<comment type="similarity">
    <text evidence="1">Belongs to the 1-acyl-sn-glycerol-3-phosphate acyltransferase family.</text>
</comment>
<dbReference type="PANTHER" id="PTHR10983">
    <property type="entry name" value="1-ACYLGLYCEROL-3-PHOSPHATE ACYLTRANSFERASE-RELATED"/>
    <property type="match status" value="1"/>
</dbReference>
<dbReference type="CDD" id="cd07990">
    <property type="entry name" value="LPLAT_LCLAT1-like"/>
    <property type="match status" value="1"/>
</dbReference>
<keyword evidence="3" id="KW-0012">Acyltransferase</keyword>
<gene>
    <name evidence="6" type="ORF">HGUI_03491</name>
</gene>
<name>A0A1L0B861_9ASCO</name>
<evidence type="ECO:0000256" key="3">
    <source>
        <dbReference type="ARBA" id="ARBA00023315"/>
    </source>
</evidence>